<accession>A0ACC1PFS9</accession>
<evidence type="ECO:0000313" key="1">
    <source>
        <dbReference type="EMBL" id="KAJ2991765.1"/>
    </source>
</evidence>
<reference evidence="1" key="1">
    <citation type="submission" date="2022-10" db="EMBL/GenBank/DDBJ databases">
        <title>Genome Sequence of Xylaria curta.</title>
        <authorList>
            <person name="Buettner E."/>
        </authorList>
    </citation>
    <scope>NUCLEOTIDE SEQUENCE</scope>
    <source>
        <strain evidence="1">Babe10</strain>
    </source>
</reference>
<proteinExistence type="predicted"/>
<gene>
    <name evidence="1" type="ORF">NUW58_g2403</name>
</gene>
<name>A0ACC1PFS9_9PEZI</name>
<evidence type="ECO:0000313" key="2">
    <source>
        <dbReference type="Proteomes" id="UP001143856"/>
    </source>
</evidence>
<protein>
    <submittedName>
        <fullName evidence="1">Uncharacterized protein</fullName>
    </submittedName>
</protein>
<organism evidence="1 2">
    <name type="scientific">Xylaria curta</name>
    <dbReference type="NCBI Taxonomy" id="42375"/>
    <lineage>
        <taxon>Eukaryota</taxon>
        <taxon>Fungi</taxon>
        <taxon>Dikarya</taxon>
        <taxon>Ascomycota</taxon>
        <taxon>Pezizomycotina</taxon>
        <taxon>Sordariomycetes</taxon>
        <taxon>Xylariomycetidae</taxon>
        <taxon>Xylariales</taxon>
        <taxon>Xylariaceae</taxon>
        <taxon>Xylaria</taxon>
    </lineage>
</organism>
<dbReference type="EMBL" id="JAPDGR010000309">
    <property type="protein sequence ID" value="KAJ2991765.1"/>
    <property type="molecule type" value="Genomic_DNA"/>
</dbReference>
<comment type="caution">
    <text evidence="1">The sequence shown here is derived from an EMBL/GenBank/DDBJ whole genome shotgun (WGS) entry which is preliminary data.</text>
</comment>
<dbReference type="Proteomes" id="UP001143856">
    <property type="component" value="Unassembled WGS sequence"/>
</dbReference>
<keyword evidence="2" id="KW-1185">Reference proteome</keyword>
<sequence>MKASEDTVKRKRATTDPIEKVNEKNDDLFINEHLCPSDSSWESWTHPDTGTVYSIALFSAGRLSAANLDACYSLIEETSRADYESSTTGWKPVKKIAEMKSPELRYILVKNPEGVVCGFTSMMPTYEEGEPVVYCYEIHLKAEVQRSGLGRLLMSFLESVAAHTPPIEKIMLTCFLRNQKALAFYKSFGFTRDPISPVPKKLRYGREFIPDYVIMSKSVESKAVLGVEPRITPPKR</sequence>